<dbReference type="RefSeq" id="WP_125182494.1">
    <property type="nucleotide sequence ID" value="NZ_QZMU01000002.1"/>
</dbReference>
<evidence type="ECO:0000313" key="1">
    <source>
        <dbReference type="EMBL" id="RRQ19929.1"/>
    </source>
</evidence>
<comment type="caution">
    <text evidence="1">The sequence shown here is derived from an EMBL/GenBank/DDBJ whole genome shotgun (WGS) entry which is preliminary data.</text>
</comment>
<dbReference type="AlphaFoldDB" id="A0A426QDW5"/>
<dbReference type="Proteomes" id="UP000287798">
    <property type="component" value="Unassembled WGS sequence"/>
</dbReference>
<proteinExistence type="predicted"/>
<evidence type="ECO:0000313" key="2">
    <source>
        <dbReference type="Proteomes" id="UP000287798"/>
    </source>
</evidence>
<name>A0A426QDW5_9GAMM</name>
<dbReference type="OrthoDB" id="9781578at2"/>
<protein>
    <submittedName>
        <fullName evidence="1">Uncharacterized protein</fullName>
    </submittedName>
</protein>
<dbReference type="EMBL" id="QZMU01000002">
    <property type="protein sequence ID" value="RRQ19929.1"/>
    <property type="molecule type" value="Genomic_DNA"/>
</dbReference>
<keyword evidence="2" id="KW-1185">Reference proteome</keyword>
<sequence length="189" mass="22268">MRIKTRWNNKDKQRTIEDTASALSFTLWRMCMQSLLNLENEGFQTDTQIQRLTVIEEYLAFLLHAVDRIVYNRMDEEERAIFINALAKKLADYVQDNGRDLAGPDDYRAPFINLLNDRMDGYAEFGFFDYEPSFQMSRYFGDQVTQVLGEHQRKWVTTQIIDIEVPFFMKTMKRAITSLLPELPKEESA</sequence>
<organism evidence="1 2">
    <name type="scientific">Thiohalobacter thiocyanaticus</name>
    <dbReference type="NCBI Taxonomy" id="585455"/>
    <lineage>
        <taxon>Bacteria</taxon>
        <taxon>Pseudomonadati</taxon>
        <taxon>Pseudomonadota</taxon>
        <taxon>Gammaproteobacteria</taxon>
        <taxon>Thiohalobacterales</taxon>
        <taxon>Thiohalobacteraceae</taxon>
        <taxon>Thiohalobacter</taxon>
    </lineage>
</organism>
<gene>
    <name evidence="1" type="ORF">D6C00_14295</name>
</gene>
<accession>A0A426QDW5</accession>
<reference evidence="1 2" key="1">
    <citation type="journal article" date="2010" name="Int. J. Syst. Evol. Microbiol.">
        <title>Thiohalobacter thiocyanaticus gen. nov., sp. nov., a moderately halophilic, sulfur-oxidizing gammaproteobacterium from hypersaline lakes, that utilizes thiocyanate.</title>
        <authorList>
            <person name="Sorokin D.Y."/>
            <person name="Kovaleva O.L."/>
            <person name="Tourova T.P."/>
            <person name="Muyzer G."/>
        </authorList>
    </citation>
    <scope>NUCLEOTIDE SEQUENCE [LARGE SCALE GENOMIC DNA]</scope>
    <source>
        <strain evidence="1 2">Hrh1</strain>
    </source>
</reference>